<organism evidence="1 2">
    <name type="scientific">Ostreococcus tauri</name>
    <name type="common">Marine green alga</name>
    <dbReference type="NCBI Taxonomy" id="70448"/>
    <lineage>
        <taxon>Eukaryota</taxon>
        <taxon>Viridiplantae</taxon>
        <taxon>Chlorophyta</taxon>
        <taxon>Mamiellophyceae</taxon>
        <taxon>Mamiellales</taxon>
        <taxon>Bathycoccaceae</taxon>
        <taxon>Ostreococcus</taxon>
    </lineage>
</organism>
<keyword evidence="2" id="KW-1185">Reference proteome</keyword>
<dbReference type="InterPro" id="IPR029069">
    <property type="entry name" value="HotDog_dom_sf"/>
</dbReference>
<dbReference type="OMA" id="TCESWAV"/>
<comment type="caution">
    <text evidence="1">The sequence shown here is derived from an EMBL/GenBank/DDBJ whole genome shotgun (WGS) entry which is preliminary data.</text>
</comment>
<sequence>MPEAAIEERARMRMMNLSIELAEMHAGVLELEADELDGCSSEREVRAYYESDGADVPRGVIERRCKQAGGGRVEMSEASERRVGMEDMTKRSMLNSHEDAARDYRRHVFTTGIPFRRHGLFPCDDPVLTMMSLDASLKPFQKAIPGPKRGTFVTCESWAVGDEAARRGLDLRYFYREASRGSNEHPELVGVARVGDSGAIGTNTWTLAHGGCIETILDETTAELVKCARAPCCVTIELNAKIKKPLPLHSTVKIHCSIKSVEASGLRIWTTATLTDPNHDDEILATCEAQLCDAGMLNRIRTT</sequence>
<proteinExistence type="predicted"/>
<dbReference type="Proteomes" id="UP000009170">
    <property type="component" value="Unassembled WGS sequence"/>
</dbReference>
<name>Q00Y34_OSTTA</name>
<protein>
    <submittedName>
        <fullName evidence="1">Unnamed product</fullName>
    </submittedName>
</protein>
<evidence type="ECO:0000313" key="1">
    <source>
        <dbReference type="EMBL" id="CAL57217.1"/>
    </source>
</evidence>
<dbReference type="SUPFAM" id="SSF54637">
    <property type="entry name" value="Thioesterase/thiol ester dehydrase-isomerase"/>
    <property type="match status" value="1"/>
</dbReference>
<gene>
    <name evidence="1" type="ORF">OT_ostta12g01190</name>
</gene>
<reference evidence="1 2" key="2">
    <citation type="journal article" date="2014" name="BMC Genomics">
        <title>An improved genome of the model marine alga Ostreococcus tauri unfolds by assessing Illumina de novo assemblies.</title>
        <authorList>
            <person name="Blanc-Mathieu R."/>
            <person name="Verhelst B."/>
            <person name="Derelle E."/>
            <person name="Rombauts S."/>
            <person name="Bouget F.Y."/>
            <person name="Carre I."/>
            <person name="Chateau A."/>
            <person name="Eyre-Walker A."/>
            <person name="Grimsley N."/>
            <person name="Moreau H."/>
            <person name="Piegu B."/>
            <person name="Rivals E."/>
            <person name="Schackwitz W."/>
            <person name="Van de Peer Y."/>
            <person name="Piganeau G."/>
        </authorList>
    </citation>
    <scope>NUCLEOTIDE SEQUENCE [LARGE SCALE GENOMIC DNA]</scope>
    <source>
        <strain evidence="2">OTTH 0595 / CCAP 157/2 / RCC745</strain>
    </source>
</reference>
<dbReference type="AlphaFoldDB" id="Q00Y34"/>
<dbReference type="EMBL" id="CAID01000012">
    <property type="protein sequence ID" value="CAL57217.1"/>
    <property type="molecule type" value="Genomic_DNA"/>
</dbReference>
<dbReference type="OrthoDB" id="506431at2759"/>
<reference evidence="2" key="1">
    <citation type="journal article" date="2006" name="Proc. Natl. Acad. Sci. U.S.A.">
        <title>Genome analysis of the smallest free-living eukaryote Ostreococcus tauri unveils many unique features.</title>
        <authorList>
            <person name="Derelle E."/>
            <person name="Ferraz C."/>
            <person name="Rombauts S."/>
            <person name="Rouze P."/>
            <person name="Worden A.Z."/>
            <person name="Robbens S."/>
            <person name="Partensky F."/>
            <person name="Degroeve S."/>
            <person name="Echeynie S."/>
            <person name="Cooke R."/>
            <person name="Saeys Y."/>
            <person name="Wuyts J."/>
            <person name="Jabbari K."/>
            <person name="Bowler C."/>
            <person name="Panaud O."/>
            <person name="Piegu B."/>
            <person name="Ball S.G."/>
            <person name="Ral J.-P."/>
            <person name="Bouget F.-Y."/>
            <person name="Piganeau G."/>
            <person name="De Baets B."/>
            <person name="Picard A."/>
            <person name="Delseny M."/>
            <person name="Demaille J."/>
            <person name="Van de Peer Y."/>
            <person name="Moreau H."/>
        </authorList>
    </citation>
    <scope>NUCLEOTIDE SEQUENCE [LARGE SCALE GENOMIC DNA]</scope>
    <source>
        <strain evidence="2">OTTH 0595 / CCAP 157/2 / RCC745</strain>
    </source>
</reference>
<dbReference type="Gene3D" id="3.10.129.10">
    <property type="entry name" value="Hotdog Thioesterase"/>
    <property type="match status" value="1"/>
</dbReference>
<dbReference type="InParanoid" id="Q00Y34"/>
<dbReference type="GeneID" id="9836131"/>
<dbReference type="KEGG" id="ota:OT_ostta12g01190"/>
<evidence type="ECO:0000313" key="2">
    <source>
        <dbReference type="Proteomes" id="UP000009170"/>
    </source>
</evidence>
<dbReference type="RefSeq" id="XP_003082271.1">
    <property type="nucleotide sequence ID" value="XM_003082223.1"/>
</dbReference>
<accession>Q00Y34</accession>